<proteinExistence type="predicted"/>
<protein>
    <submittedName>
        <fullName evidence="1">Uncharacterized protein</fullName>
    </submittedName>
</protein>
<dbReference type="RefSeq" id="WP_345001900.1">
    <property type="nucleotide sequence ID" value="NZ_BAAAXV010000009.1"/>
</dbReference>
<dbReference type="Proteomes" id="UP001589532">
    <property type="component" value="Unassembled WGS sequence"/>
</dbReference>
<reference evidence="1 2" key="1">
    <citation type="submission" date="2024-09" db="EMBL/GenBank/DDBJ databases">
        <authorList>
            <person name="Sun Q."/>
            <person name="Mori K."/>
        </authorList>
    </citation>
    <scope>NUCLEOTIDE SEQUENCE [LARGE SCALE GENOMIC DNA]</scope>
    <source>
        <strain evidence="1 2">JCM 3143</strain>
    </source>
</reference>
<dbReference type="EMBL" id="JBHMBW010000002">
    <property type="protein sequence ID" value="MFB9622066.1"/>
    <property type="molecule type" value="Genomic_DNA"/>
</dbReference>
<gene>
    <name evidence="1" type="ORF">ACFFSA_03155</name>
</gene>
<name>A0ABV5RRL6_9ACTN</name>
<evidence type="ECO:0000313" key="2">
    <source>
        <dbReference type="Proteomes" id="UP001589532"/>
    </source>
</evidence>
<organism evidence="1 2">
    <name type="scientific">Nonomuraea helvata</name>
    <dbReference type="NCBI Taxonomy" id="37484"/>
    <lineage>
        <taxon>Bacteria</taxon>
        <taxon>Bacillati</taxon>
        <taxon>Actinomycetota</taxon>
        <taxon>Actinomycetes</taxon>
        <taxon>Streptosporangiales</taxon>
        <taxon>Streptosporangiaceae</taxon>
        <taxon>Nonomuraea</taxon>
    </lineage>
</organism>
<evidence type="ECO:0000313" key="1">
    <source>
        <dbReference type="EMBL" id="MFB9622066.1"/>
    </source>
</evidence>
<sequence>MPTTVTVPNDCIQVSSTAYPVLVAVNCSLPRTRPTVSMTAAV</sequence>
<accession>A0ABV5RRL6</accession>
<comment type="caution">
    <text evidence="1">The sequence shown here is derived from an EMBL/GenBank/DDBJ whole genome shotgun (WGS) entry which is preliminary data.</text>
</comment>
<keyword evidence="2" id="KW-1185">Reference proteome</keyword>